<dbReference type="AlphaFoldDB" id="B4JIV3"/>
<reference evidence="13 14" key="1">
    <citation type="journal article" date="2007" name="Nature">
        <title>Evolution of genes and genomes on the Drosophila phylogeny.</title>
        <authorList>
            <consortium name="Drosophila 12 Genomes Consortium"/>
            <person name="Clark A.G."/>
            <person name="Eisen M.B."/>
            <person name="Smith D.R."/>
            <person name="Bergman C.M."/>
            <person name="Oliver B."/>
            <person name="Markow T.A."/>
            <person name="Kaufman T.C."/>
            <person name="Kellis M."/>
            <person name="Gelbart W."/>
            <person name="Iyer V.N."/>
            <person name="Pollard D.A."/>
            <person name="Sackton T.B."/>
            <person name="Larracuente A.M."/>
            <person name="Singh N.D."/>
            <person name="Abad J.P."/>
            <person name="Abt D.N."/>
            <person name="Adryan B."/>
            <person name="Aguade M."/>
            <person name="Akashi H."/>
            <person name="Anderson W.W."/>
            <person name="Aquadro C.F."/>
            <person name="Ardell D.H."/>
            <person name="Arguello R."/>
            <person name="Artieri C.G."/>
            <person name="Barbash D.A."/>
            <person name="Barker D."/>
            <person name="Barsanti P."/>
            <person name="Batterham P."/>
            <person name="Batzoglou S."/>
            <person name="Begun D."/>
            <person name="Bhutkar A."/>
            <person name="Blanco E."/>
            <person name="Bosak S.A."/>
            <person name="Bradley R.K."/>
            <person name="Brand A.D."/>
            <person name="Brent M.R."/>
            <person name="Brooks A.N."/>
            <person name="Brown R.H."/>
            <person name="Butlin R.K."/>
            <person name="Caggese C."/>
            <person name="Calvi B.R."/>
            <person name="Bernardo de Carvalho A."/>
            <person name="Caspi A."/>
            <person name="Castrezana S."/>
            <person name="Celniker S.E."/>
            <person name="Chang J.L."/>
            <person name="Chapple C."/>
            <person name="Chatterji S."/>
            <person name="Chinwalla A."/>
            <person name="Civetta A."/>
            <person name="Clifton S.W."/>
            <person name="Comeron J.M."/>
            <person name="Costello J.C."/>
            <person name="Coyne J.A."/>
            <person name="Daub J."/>
            <person name="David R.G."/>
            <person name="Delcher A.L."/>
            <person name="Delehaunty K."/>
            <person name="Do C.B."/>
            <person name="Ebling H."/>
            <person name="Edwards K."/>
            <person name="Eickbush T."/>
            <person name="Evans J.D."/>
            <person name="Filipski A."/>
            <person name="Findeiss S."/>
            <person name="Freyhult E."/>
            <person name="Fulton L."/>
            <person name="Fulton R."/>
            <person name="Garcia A.C."/>
            <person name="Gardiner A."/>
            <person name="Garfield D.A."/>
            <person name="Garvin B.E."/>
            <person name="Gibson G."/>
            <person name="Gilbert D."/>
            <person name="Gnerre S."/>
            <person name="Godfrey J."/>
            <person name="Good R."/>
            <person name="Gotea V."/>
            <person name="Gravely B."/>
            <person name="Greenberg A.J."/>
            <person name="Griffiths-Jones S."/>
            <person name="Gross S."/>
            <person name="Guigo R."/>
            <person name="Gustafson E.A."/>
            <person name="Haerty W."/>
            <person name="Hahn M.W."/>
            <person name="Halligan D.L."/>
            <person name="Halpern A.L."/>
            <person name="Halter G.M."/>
            <person name="Han M.V."/>
            <person name="Heger A."/>
            <person name="Hillier L."/>
            <person name="Hinrichs A.S."/>
            <person name="Holmes I."/>
            <person name="Hoskins R.A."/>
            <person name="Hubisz M.J."/>
            <person name="Hultmark D."/>
            <person name="Huntley M.A."/>
            <person name="Jaffe D.B."/>
            <person name="Jagadeeshan S."/>
            <person name="Jeck W.R."/>
            <person name="Johnson J."/>
            <person name="Jones C.D."/>
            <person name="Jordan W.C."/>
            <person name="Karpen G.H."/>
            <person name="Kataoka E."/>
            <person name="Keightley P.D."/>
            <person name="Kheradpour P."/>
            <person name="Kirkness E.F."/>
            <person name="Koerich L.B."/>
            <person name="Kristiansen K."/>
            <person name="Kudrna D."/>
            <person name="Kulathinal R.J."/>
            <person name="Kumar S."/>
            <person name="Kwok R."/>
            <person name="Lander E."/>
            <person name="Langley C.H."/>
            <person name="Lapoint R."/>
            <person name="Lazzaro B.P."/>
            <person name="Lee S.J."/>
            <person name="Levesque L."/>
            <person name="Li R."/>
            <person name="Lin C.F."/>
            <person name="Lin M.F."/>
            <person name="Lindblad-Toh K."/>
            <person name="Llopart A."/>
            <person name="Long M."/>
            <person name="Low L."/>
            <person name="Lozovsky E."/>
            <person name="Lu J."/>
            <person name="Luo M."/>
            <person name="Machado C.A."/>
            <person name="Makalowski W."/>
            <person name="Marzo M."/>
            <person name="Matsuda M."/>
            <person name="Matzkin L."/>
            <person name="McAllister B."/>
            <person name="McBride C.S."/>
            <person name="McKernan B."/>
            <person name="McKernan K."/>
            <person name="Mendez-Lago M."/>
            <person name="Minx P."/>
            <person name="Mollenhauer M.U."/>
            <person name="Montooth K."/>
            <person name="Mount S.M."/>
            <person name="Mu X."/>
            <person name="Myers E."/>
            <person name="Negre B."/>
            <person name="Newfeld S."/>
            <person name="Nielsen R."/>
            <person name="Noor M.A."/>
            <person name="O'Grady P."/>
            <person name="Pachter L."/>
            <person name="Papaceit M."/>
            <person name="Parisi M.J."/>
            <person name="Parisi M."/>
            <person name="Parts L."/>
            <person name="Pedersen J.S."/>
            <person name="Pesole G."/>
            <person name="Phillippy A.M."/>
            <person name="Ponting C.P."/>
            <person name="Pop M."/>
            <person name="Porcelli D."/>
            <person name="Powell J.R."/>
            <person name="Prohaska S."/>
            <person name="Pruitt K."/>
            <person name="Puig M."/>
            <person name="Quesneville H."/>
            <person name="Ram K.R."/>
            <person name="Rand D."/>
            <person name="Rasmussen M.D."/>
            <person name="Reed L.K."/>
            <person name="Reenan R."/>
            <person name="Reily A."/>
            <person name="Remington K.A."/>
            <person name="Rieger T.T."/>
            <person name="Ritchie M.G."/>
            <person name="Robin C."/>
            <person name="Rogers Y.H."/>
            <person name="Rohde C."/>
            <person name="Rozas J."/>
            <person name="Rubenfield M.J."/>
            <person name="Ruiz A."/>
            <person name="Russo S."/>
            <person name="Salzberg S.L."/>
            <person name="Sanchez-Gracia A."/>
            <person name="Saranga D.J."/>
            <person name="Sato H."/>
            <person name="Schaeffer S.W."/>
            <person name="Schatz M.C."/>
            <person name="Schlenke T."/>
            <person name="Schwartz R."/>
            <person name="Segarra C."/>
            <person name="Singh R.S."/>
            <person name="Sirot L."/>
            <person name="Sirota M."/>
            <person name="Sisneros N.B."/>
            <person name="Smith C.D."/>
            <person name="Smith T.F."/>
            <person name="Spieth J."/>
            <person name="Stage D.E."/>
            <person name="Stark A."/>
            <person name="Stephan W."/>
            <person name="Strausberg R.L."/>
            <person name="Strempel S."/>
            <person name="Sturgill D."/>
            <person name="Sutton G."/>
            <person name="Sutton G.G."/>
            <person name="Tao W."/>
            <person name="Teichmann S."/>
            <person name="Tobari Y.N."/>
            <person name="Tomimura Y."/>
            <person name="Tsolas J.M."/>
            <person name="Valente V.L."/>
            <person name="Venter E."/>
            <person name="Venter J.C."/>
            <person name="Vicario S."/>
            <person name="Vieira F.G."/>
            <person name="Vilella A.J."/>
            <person name="Villasante A."/>
            <person name="Walenz B."/>
            <person name="Wang J."/>
            <person name="Wasserman M."/>
            <person name="Watts T."/>
            <person name="Wilson D."/>
            <person name="Wilson R.K."/>
            <person name="Wing R.A."/>
            <person name="Wolfner M.F."/>
            <person name="Wong A."/>
            <person name="Wong G.K."/>
            <person name="Wu C.I."/>
            <person name="Wu G."/>
            <person name="Yamamoto D."/>
            <person name="Yang H.P."/>
            <person name="Yang S.P."/>
            <person name="Yorke J.A."/>
            <person name="Yoshida K."/>
            <person name="Zdobnov E."/>
            <person name="Zhang P."/>
            <person name="Zhang Y."/>
            <person name="Zimin A.V."/>
            <person name="Baldwin J."/>
            <person name="Abdouelleil A."/>
            <person name="Abdulkadir J."/>
            <person name="Abebe A."/>
            <person name="Abera B."/>
            <person name="Abreu J."/>
            <person name="Acer S.C."/>
            <person name="Aftuck L."/>
            <person name="Alexander A."/>
            <person name="An P."/>
            <person name="Anderson E."/>
            <person name="Anderson S."/>
            <person name="Arachi H."/>
            <person name="Azer M."/>
            <person name="Bachantsang P."/>
            <person name="Barry A."/>
            <person name="Bayul T."/>
            <person name="Berlin A."/>
            <person name="Bessette D."/>
            <person name="Bloom T."/>
            <person name="Blye J."/>
            <person name="Boguslavskiy L."/>
            <person name="Bonnet C."/>
            <person name="Boukhgalter B."/>
            <person name="Bourzgui I."/>
            <person name="Brown A."/>
            <person name="Cahill P."/>
            <person name="Channer S."/>
            <person name="Cheshatsang Y."/>
            <person name="Chuda L."/>
            <person name="Citroen M."/>
            <person name="Collymore A."/>
            <person name="Cooke P."/>
            <person name="Costello M."/>
            <person name="D'Aco K."/>
            <person name="Daza R."/>
            <person name="De Haan G."/>
            <person name="DeGray S."/>
            <person name="DeMaso C."/>
            <person name="Dhargay N."/>
            <person name="Dooley K."/>
            <person name="Dooley E."/>
            <person name="Doricent M."/>
            <person name="Dorje P."/>
            <person name="Dorjee K."/>
            <person name="Dupes A."/>
            <person name="Elong R."/>
            <person name="Falk J."/>
            <person name="Farina A."/>
            <person name="Faro S."/>
            <person name="Ferguson D."/>
            <person name="Fisher S."/>
            <person name="Foley C.D."/>
            <person name="Franke A."/>
            <person name="Friedrich D."/>
            <person name="Gadbois L."/>
            <person name="Gearin G."/>
            <person name="Gearin C.R."/>
            <person name="Giannoukos G."/>
            <person name="Goode T."/>
            <person name="Graham J."/>
            <person name="Grandbois E."/>
            <person name="Grewal S."/>
            <person name="Gyaltsen K."/>
            <person name="Hafez N."/>
            <person name="Hagos B."/>
            <person name="Hall J."/>
            <person name="Henson C."/>
            <person name="Hollinger A."/>
            <person name="Honan T."/>
            <person name="Huard M.D."/>
            <person name="Hughes L."/>
            <person name="Hurhula B."/>
            <person name="Husby M.E."/>
            <person name="Kamat A."/>
            <person name="Kanga B."/>
            <person name="Kashin S."/>
            <person name="Khazanovich D."/>
            <person name="Kisner P."/>
            <person name="Lance K."/>
            <person name="Lara M."/>
            <person name="Lee W."/>
            <person name="Lennon N."/>
            <person name="Letendre F."/>
            <person name="LeVine R."/>
            <person name="Lipovsky A."/>
            <person name="Liu X."/>
            <person name="Liu J."/>
            <person name="Liu S."/>
            <person name="Lokyitsang T."/>
            <person name="Lokyitsang Y."/>
            <person name="Lubonja R."/>
            <person name="Lui A."/>
            <person name="MacDonald P."/>
            <person name="Magnisalis V."/>
            <person name="Maru K."/>
            <person name="Matthews C."/>
            <person name="McCusker W."/>
            <person name="McDonough S."/>
            <person name="Mehta T."/>
            <person name="Meldrim J."/>
            <person name="Meneus L."/>
            <person name="Mihai O."/>
            <person name="Mihalev A."/>
            <person name="Mihova T."/>
            <person name="Mittelman R."/>
            <person name="Mlenga V."/>
            <person name="Montmayeur A."/>
            <person name="Mulrain L."/>
            <person name="Navidi A."/>
            <person name="Naylor J."/>
            <person name="Negash T."/>
            <person name="Nguyen T."/>
            <person name="Nguyen N."/>
            <person name="Nicol R."/>
            <person name="Norbu C."/>
            <person name="Norbu N."/>
            <person name="Novod N."/>
            <person name="O'Neill B."/>
            <person name="Osman S."/>
            <person name="Markiewicz E."/>
            <person name="Oyono O.L."/>
            <person name="Patti C."/>
            <person name="Phunkhang P."/>
            <person name="Pierre F."/>
            <person name="Priest M."/>
            <person name="Raghuraman S."/>
            <person name="Rege F."/>
            <person name="Reyes R."/>
            <person name="Rise C."/>
            <person name="Rogov P."/>
            <person name="Ross K."/>
            <person name="Ryan E."/>
            <person name="Settipalli S."/>
            <person name="Shea T."/>
            <person name="Sherpa N."/>
            <person name="Shi L."/>
            <person name="Shih D."/>
            <person name="Sparrow T."/>
            <person name="Spaulding J."/>
            <person name="Stalker J."/>
            <person name="Stange-Thomann N."/>
            <person name="Stavropoulos S."/>
            <person name="Stone C."/>
            <person name="Strader C."/>
            <person name="Tesfaye S."/>
            <person name="Thomson T."/>
            <person name="Thoulutsang Y."/>
            <person name="Thoulutsang D."/>
            <person name="Topham K."/>
            <person name="Topping I."/>
            <person name="Tsamla T."/>
            <person name="Vassiliev H."/>
            <person name="Vo A."/>
            <person name="Wangchuk T."/>
            <person name="Wangdi T."/>
            <person name="Weiand M."/>
            <person name="Wilkinson J."/>
            <person name="Wilson A."/>
            <person name="Yadav S."/>
            <person name="Young G."/>
            <person name="Yu Q."/>
            <person name="Zembek L."/>
            <person name="Zhong D."/>
            <person name="Zimmer A."/>
            <person name="Zwirko Z."/>
            <person name="Jaffe D.B."/>
            <person name="Alvarez P."/>
            <person name="Brockman W."/>
            <person name="Butler J."/>
            <person name="Chin C."/>
            <person name="Gnerre S."/>
            <person name="Grabherr M."/>
            <person name="Kleber M."/>
            <person name="Mauceli E."/>
            <person name="MacCallum I."/>
        </authorList>
    </citation>
    <scope>NUCLEOTIDE SEQUENCE [LARGE SCALE GENOMIC DNA]</scope>
    <source>
        <strain evidence="14">Tucson 15287-2541.00</strain>
    </source>
</reference>
<keyword evidence="14" id="KW-1185">Reference proteome</keyword>
<organism evidence="14">
    <name type="scientific">Drosophila grimshawi</name>
    <name type="common">Hawaiian fruit fly</name>
    <name type="synonym">Idiomyia grimshawi</name>
    <dbReference type="NCBI Taxonomy" id="7222"/>
    <lineage>
        <taxon>Eukaryota</taxon>
        <taxon>Metazoa</taxon>
        <taxon>Ecdysozoa</taxon>
        <taxon>Arthropoda</taxon>
        <taxon>Hexapoda</taxon>
        <taxon>Insecta</taxon>
        <taxon>Pterygota</taxon>
        <taxon>Neoptera</taxon>
        <taxon>Endopterygota</taxon>
        <taxon>Diptera</taxon>
        <taxon>Brachycera</taxon>
        <taxon>Muscomorpha</taxon>
        <taxon>Ephydroidea</taxon>
        <taxon>Drosophilidae</taxon>
        <taxon>Drosophila</taxon>
        <taxon>Hawaiian Drosophila</taxon>
    </lineage>
</organism>
<gene>
    <name evidence="13" type="primary">Dgri\GH12387</name>
    <name evidence="13" type="ORF">Dgri_GH12387</name>
</gene>
<evidence type="ECO:0000256" key="11">
    <source>
        <dbReference type="SAM" id="SignalP"/>
    </source>
</evidence>
<comment type="subcellular location">
    <subcellularLocation>
        <location evidence="1">Secreted</location>
        <location evidence="1">Extracellular space</location>
    </subcellularLocation>
</comment>
<dbReference type="PANTHER" id="PTHR24276">
    <property type="entry name" value="POLYSERASE-RELATED"/>
    <property type="match status" value="1"/>
</dbReference>
<evidence type="ECO:0000259" key="12">
    <source>
        <dbReference type="PROSITE" id="PS50240"/>
    </source>
</evidence>
<dbReference type="EC" id="3.4.21.4" evidence="10"/>
<keyword evidence="6" id="KW-0720">Serine protease</keyword>
<dbReference type="InterPro" id="IPR001314">
    <property type="entry name" value="Peptidase_S1A"/>
</dbReference>
<feature type="domain" description="Peptidase S1" evidence="12">
    <location>
        <begin position="26"/>
        <end position="238"/>
    </location>
</feature>
<evidence type="ECO:0000313" key="13">
    <source>
        <dbReference type="EMBL" id="EDV99517.1"/>
    </source>
</evidence>
<dbReference type="Gene3D" id="2.40.10.10">
    <property type="entry name" value="Trypsin-like serine proteases"/>
    <property type="match status" value="2"/>
</dbReference>
<feature type="signal peptide" evidence="11">
    <location>
        <begin position="1"/>
        <end position="17"/>
    </location>
</feature>
<dbReference type="PANTHER" id="PTHR24276:SF91">
    <property type="entry name" value="AT26814P-RELATED"/>
    <property type="match status" value="1"/>
</dbReference>
<dbReference type="Pfam" id="PF00089">
    <property type="entry name" value="Trypsin"/>
    <property type="match status" value="1"/>
</dbReference>
<dbReference type="PROSITE" id="PS50240">
    <property type="entry name" value="TRYPSIN_DOM"/>
    <property type="match status" value="1"/>
</dbReference>
<keyword evidence="7" id="KW-0865">Zymogen</keyword>
<dbReference type="eggNOG" id="KOG3627">
    <property type="taxonomic scope" value="Eukaryota"/>
</dbReference>
<sequence length="238" mass="26194">MLRTLIFVCAAVTVISAAPELLEGRVVGGVDATSGQFPHQIHCHCHPYLWWLYYLTRLYSNGGPCVCVVSRNSRKMVRSSMLINVATVYVHEKYTSFWNDVALLKLEKPLVFSNQIGTIPLASVETPVGCQVIISGWGRLKTEGDVPREMQWNTLKSISKLSCGTSIFVNRDNMLCLAHEMGNGACYGDSGGPAIFNNELVGVAGFVVDGCGSSNPDGYAKVFYHRDYQACQFVNKNK</sequence>
<dbReference type="SUPFAM" id="SSF50494">
    <property type="entry name" value="Trypsin-like serine proteases"/>
    <property type="match status" value="1"/>
</dbReference>
<comment type="catalytic activity">
    <reaction evidence="9">
        <text>Preferential cleavage: Arg-|-Xaa, Lys-|-Xaa.</text>
        <dbReference type="EC" id="3.4.21.4"/>
    </reaction>
</comment>
<evidence type="ECO:0000256" key="8">
    <source>
        <dbReference type="ARBA" id="ARBA00023157"/>
    </source>
</evidence>
<feature type="chain" id="PRO_5002812331" description="trypsin" evidence="11">
    <location>
        <begin position="18"/>
        <end position="238"/>
    </location>
</feature>
<evidence type="ECO:0000256" key="2">
    <source>
        <dbReference type="ARBA" id="ARBA00007664"/>
    </source>
</evidence>
<evidence type="ECO:0000256" key="5">
    <source>
        <dbReference type="ARBA" id="ARBA00022801"/>
    </source>
</evidence>
<protein>
    <recommendedName>
        <fullName evidence="10">trypsin</fullName>
        <ecNumber evidence="10">3.4.21.4</ecNumber>
    </recommendedName>
</protein>
<dbReference type="GO" id="GO:0005576">
    <property type="term" value="C:extracellular region"/>
    <property type="evidence" value="ECO:0007669"/>
    <property type="project" value="UniProtKB-SubCell"/>
</dbReference>
<accession>B4JIV3</accession>
<dbReference type="GO" id="GO:0006508">
    <property type="term" value="P:proteolysis"/>
    <property type="evidence" value="ECO:0007669"/>
    <property type="project" value="UniProtKB-KW"/>
</dbReference>
<dbReference type="InterPro" id="IPR001254">
    <property type="entry name" value="Trypsin_dom"/>
</dbReference>
<dbReference type="GO" id="GO:0004252">
    <property type="term" value="F:serine-type endopeptidase activity"/>
    <property type="evidence" value="ECO:0007669"/>
    <property type="project" value="UniProtKB-EC"/>
</dbReference>
<dbReference type="HOGENOM" id="CLU_006842_7_4_1"/>
<dbReference type="Proteomes" id="UP000001070">
    <property type="component" value="Unassembled WGS sequence"/>
</dbReference>
<keyword evidence="8" id="KW-1015">Disulfide bond</keyword>
<comment type="similarity">
    <text evidence="2">Belongs to the peptidase S1 family.</text>
</comment>
<evidence type="ECO:0000256" key="10">
    <source>
        <dbReference type="ARBA" id="ARBA00038868"/>
    </source>
</evidence>
<dbReference type="SMART" id="SM00020">
    <property type="entry name" value="Tryp_SPc"/>
    <property type="match status" value="1"/>
</dbReference>
<evidence type="ECO:0000256" key="1">
    <source>
        <dbReference type="ARBA" id="ARBA00004239"/>
    </source>
</evidence>
<keyword evidence="5" id="KW-0378">Hydrolase</keyword>
<evidence type="ECO:0000256" key="7">
    <source>
        <dbReference type="ARBA" id="ARBA00023145"/>
    </source>
</evidence>
<evidence type="ECO:0000256" key="3">
    <source>
        <dbReference type="ARBA" id="ARBA00022670"/>
    </source>
</evidence>
<dbReference type="OrthoDB" id="60866at2759"/>
<name>B4JIV3_DROGR</name>
<dbReference type="EMBL" id="CH916370">
    <property type="protein sequence ID" value="EDV99517.1"/>
    <property type="molecule type" value="Genomic_DNA"/>
</dbReference>
<dbReference type="OMA" id="AKVFYHR"/>
<evidence type="ECO:0000256" key="9">
    <source>
        <dbReference type="ARBA" id="ARBA00036320"/>
    </source>
</evidence>
<dbReference type="InterPro" id="IPR009003">
    <property type="entry name" value="Peptidase_S1_PA"/>
</dbReference>
<dbReference type="InParanoid" id="B4JIV3"/>
<dbReference type="PhylomeDB" id="B4JIV3"/>
<dbReference type="PRINTS" id="PR00722">
    <property type="entry name" value="CHYMOTRYPSIN"/>
</dbReference>
<proteinExistence type="inferred from homology"/>
<dbReference type="InterPro" id="IPR043504">
    <property type="entry name" value="Peptidase_S1_PA_chymotrypsin"/>
</dbReference>
<evidence type="ECO:0000313" key="14">
    <source>
        <dbReference type="Proteomes" id="UP000001070"/>
    </source>
</evidence>
<dbReference type="InterPro" id="IPR050430">
    <property type="entry name" value="Peptidase_S1"/>
</dbReference>
<evidence type="ECO:0000256" key="6">
    <source>
        <dbReference type="ARBA" id="ARBA00022825"/>
    </source>
</evidence>
<evidence type="ECO:0000256" key="4">
    <source>
        <dbReference type="ARBA" id="ARBA00022729"/>
    </source>
</evidence>
<keyword evidence="3" id="KW-0645">Protease</keyword>
<keyword evidence="4 11" id="KW-0732">Signal</keyword>